<dbReference type="SUPFAM" id="SSF47413">
    <property type="entry name" value="lambda repressor-like DNA-binding domains"/>
    <property type="match status" value="1"/>
</dbReference>
<feature type="domain" description="HTH cro/C1-type" evidence="2">
    <location>
        <begin position="14"/>
        <end position="47"/>
    </location>
</feature>
<accession>A0A368TCS9</accession>
<comment type="caution">
    <text evidence="3">The sequence shown here is derived from an EMBL/GenBank/DDBJ whole genome shotgun (WGS) entry which is preliminary data.</text>
</comment>
<gene>
    <name evidence="3" type="ORF">DEF24_04455</name>
</gene>
<dbReference type="RefSeq" id="WP_114397539.1">
    <property type="nucleotide sequence ID" value="NZ_QEIM01000040.1"/>
</dbReference>
<sequence>MVAALTQWDLSEIIVLLRRYSDLSQSALARLTGLSVGMVSLVENGRSQVRDIVKIRTALQGLRAPRMVPETPEMKARMPTAAPAGSTRQKTGGATPFSVDLSPRAVRSRLSSVMEIPAEEAVREFRIVDRQTSGQHVYAAAMEYLRRRVGPRLVSERGSAATFTTAAGMLEMAGWMAHDAGRDDVADQHFRRAQHFAEVGDDSSLTAQVWASRSHLALHHGQLRQAAVLAERGYEALGGADSAALRGRLLAMRARSYAAFGDKTACLRLLGQAERLLTGGIVSSVSRWTSPFDEGSLAGEAARCLYDLKDFAAARACAQRVLELRAPERVRSRSLASLTIAHSLIAAGNLDDAWAIMEELSDTVTTLGSDVVVREFAGVVHRLPKSQATGRLAATVSRLPTGYFGPGLMR</sequence>
<dbReference type="GO" id="GO:0003677">
    <property type="term" value="F:DNA binding"/>
    <property type="evidence" value="ECO:0007669"/>
    <property type="project" value="InterPro"/>
</dbReference>
<dbReference type="AlphaFoldDB" id="A0A368TCS9"/>
<dbReference type="Gene3D" id="1.10.260.40">
    <property type="entry name" value="lambda repressor-like DNA-binding domains"/>
    <property type="match status" value="1"/>
</dbReference>
<reference evidence="3 4" key="1">
    <citation type="submission" date="2018-04" db="EMBL/GenBank/DDBJ databases">
        <title>Novel actinobacteria from marine sediment.</title>
        <authorList>
            <person name="Ng Z.Y."/>
            <person name="Tan G.Y.A."/>
        </authorList>
    </citation>
    <scope>NUCLEOTIDE SEQUENCE [LARGE SCALE GENOMIC DNA]</scope>
    <source>
        <strain evidence="3 4">TPS81</strain>
    </source>
</reference>
<organism evidence="3 4">
    <name type="scientific">Marinitenerispora sediminis</name>
    <dbReference type="NCBI Taxonomy" id="1931232"/>
    <lineage>
        <taxon>Bacteria</taxon>
        <taxon>Bacillati</taxon>
        <taxon>Actinomycetota</taxon>
        <taxon>Actinomycetes</taxon>
        <taxon>Streptosporangiales</taxon>
        <taxon>Nocardiopsidaceae</taxon>
        <taxon>Marinitenerispora</taxon>
    </lineage>
</organism>
<evidence type="ECO:0000256" key="1">
    <source>
        <dbReference type="SAM" id="MobiDB-lite"/>
    </source>
</evidence>
<dbReference type="OrthoDB" id="4517420at2"/>
<dbReference type="InterPro" id="IPR010982">
    <property type="entry name" value="Lambda_DNA-bd_dom_sf"/>
</dbReference>
<dbReference type="Gene3D" id="1.25.40.10">
    <property type="entry name" value="Tetratricopeptide repeat domain"/>
    <property type="match status" value="1"/>
</dbReference>
<dbReference type="EMBL" id="QEIN01000021">
    <property type="protein sequence ID" value="RCV61404.1"/>
    <property type="molecule type" value="Genomic_DNA"/>
</dbReference>
<proteinExistence type="predicted"/>
<keyword evidence="4" id="KW-1185">Reference proteome</keyword>
<evidence type="ECO:0000259" key="2">
    <source>
        <dbReference type="PROSITE" id="PS50943"/>
    </source>
</evidence>
<dbReference type="PROSITE" id="PS50943">
    <property type="entry name" value="HTH_CROC1"/>
    <property type="match status" value="1"/>
</dbReference>
<feature type="region of interest" description="Disordered" evidence="1">
    <location>
        <begin position="74"/>
        <end position="98"/>
    </location>
</feature>
<dbReference type="InterPro" id="IPR011990">
    <property type="entry name" value="TPR-like_helical_dom_sf"/>
</dbReference>
<dbReference type="CDD" id="cd00093">
    <property type="entry name" value="HTH_XRE"/>
    <property type="match status" value="1"/>
</dbReference>
<protein>
    <recommendedName>
        <fullName evidence="2">HTH cro/C1-type domain-containing protein</fullName>
    </recommendedName>
</protein>
<dbReference type="InterPro" id="IPR001387">
    <property type="entry name" value="Cro/C1-type_HTH"/>
</dbReference>
<evidence type="ECO:0000313" key="4">
    <source>
        <dbReference type="Proteomes" id="UP000253318"/>
    </source>
</evidence>
<name>A0A368TCS9_9ACTN</name>
<dbReference type="Proteomes" id="UP000253318">
    <property type="component" value="Unassembled WGS sequence"/>
</dbReference>
<evidence type="ECO:0000313" key="3">
    <source>
        <dbReference type="EMBL" id="RCV61404.1"/>
    </source>
</evidence>